<keyword evidence="1" id="KW-0812">Transmembrane</keyword>
<dbReference type="OrthoDB" id="2321159at2"/>
<evidence type="ECO:0000256" key="1">
    <source>
        <dbReference type="SAM" id="Phobius"/>
    </source>
</evidence>
<dbReference type="AlphaFoldDB" id="A0A0R1L525"/>
<comment type="caution">
    <text evidence="2">The sequence shown here is derived from an EMBL/GenBank/DDBJ whole genome shotgun (WGS) entry which is preliminary data.</text>
</comment>
<dbReference type="Proteomes" id="UP000051581">
    <property type="component" value="Unassembled WGS sequence"/>
</dbReference>
<protein>
    <recommendedName>
        <fullName evidence="4">Integral membrane protein</fullName>
    </recommendedName>
</protein>
<organism evidence="2 3">
    <name type="scientific">Lentilactobacillus sunkii DSM 19904</name>
    <dbReference type="NCBI Taxonomy" id="1423808"/>
    <lineage>
        <taxon>Bacteria</taxon>
        <taxon>Bacillati</taxon>
        <taxon>Bacillota</taxon>
        <taxon>Bacilli</taxon>
        <taxon>Lactobacillales</taxon>
        <taxon>Lactobacillaceae</taxon>
        <taxon>Lentilactobacillus</taxon>
    </lineage>
</organism>
<evidence type="ECO:0000313" key="3">
    <source>
        <dbReference type="Proteomes" id="UP000051581"/>
    </source>
</evidence>
<sequence length="145" mass="16321">MKKEEKQTIFWAIISLLVFLAATWLMTFGFMSLKTPATAAEAAQVTWIAIAFYAATLILAALRVKISYYLLAVVIAVYSVGFVGMISTMFLNSNADIIVKLFVSAVAAFGILVNVYWYILAFRLRAALQHDTFQRRINRQKGLKR</sequence>
<evidence type="ECO:0008006" key="4">
    <source>
        <dbReference type="Google" id="ProtNLM"/>
    </source>
</evidence>
<keyword evidence="1" id="KW-0472">Membrane</keyword>
<accession>A0A0R1L525</accession>
<dbReference type="EMBL" id="AZEA01000042">
    <property type="protein sequence ID" value="KRK86455.1"/>
    <property type="molecule type" value="Genomic_DNA"/>
</dbReference>
<reference evidence="2 3" key="1">
    <citation type="journal article" date="2015" name="Genome Announc.">
        <title>Expanding the biotechnology potential of lactobacilli through comparative genomics of 213 strains and associated genera.</title>
        <authorList>
            <person name="Sun Z."/>
            <person name="Harris H.M."/>
            <person name="McCann A."/>
            <person name="Guo C."/>
            <person name="Argimon S."/>
            <person name="Zhang W."/>
            <person name="Yang X."/>
            <person name="Jeffery I.B."/>
            <person name="Cooney J.C."/>
            <person name="Kagawa T.F."/>
            <person name="Liu W."/>
            <person name="Song Y."/>
            <person name="Salvetti E."/>
            <person name="Wrobel A."/>
            <person name="Rasinkangas P."/>
            <person name="Parkhill J."/>
            <person name="Rea M.C."/>
            <person name="O'Sullivan O."/>
            <person name="Ritari J."/>
            <person name="Douillard F.P."/>
            <person name="Paul Ross R."/>
            <person name="Yang R."/>
            <person name="Briner A.E."/>
            <person name="Felis G.E."/>
            <person name="de Vos W.M."/>
            <person name="Barrangou R."/>
            <person name="Klaenhammer T.R."/>
            <person name="Caufield P.W."/>
            <person name="Cui Y."/>
            <person name="Zhang H."/>
            <person name="O'Toole P.W."/>
        </authorList>
    </citation>
    <scope>NUCLEOTIDE SEQUENCE [LARGE SCALE GENOMIC DNA]</scope>
    <source>
        <strain evidence="2 3">DSM 19904</strain>
    </source>
</reference>
<name>A0A0R1L525_9LACO</name>
<keyword evidence="1" id="KW-1133">Transmembrane helix</keyword>
<keyword evidence="3" id="KW-1185">Reference proteome</keyword>
<feature type="transmembrane region" description="Helical" evidence="1">
    <location>
        <begin position="69"/>
        <end position="91"/>
    </location>
</feature>
<dbReference type="RefSeq" id="WP_057826519.1">
    <property type="nucleotide sequence ID" value="NZ_AZEA01000042.1"/>
</dbReference>
<dbReference type="PATRIC" id="fig|1423808.3.peg.2070"/>
<evidence type="ECO:0000313" key="2">
    <source>
        <dbReference type="EMBL" id="KRK86455.1"/>
    </source>
</evidence>
<feature type="transmembrane region" description="Helical" evidence="1">
    <location>
        <begin position="42"/>
        <end position="62"/>
    </location>
</feature>
<feature type="transmembrane region" description="Helical" evidence="1">
    <location>
        <begin position="9"/>
        <end position="30"/>
    </location>
</feature>
<feature type="transmembrane region" description="Helical" evidence="1">
    <location>
        <begin position="97"/>
        <end position="119"/>
    </location>
</feature>
<proteinExistence type="predicted"/>
<gene>
    <name evidence="2" type="ORF">FD17_GL002047</name>
</gene>